<gene>
    <name evidence="2" type="ORF">K435DRAFT_963474</name>
</gene>
<keyword evidence="1" id="KW-0472">Membrane</keyword>
<dbReference type="Proteomes" id="UP000297245">
    <property type="component" value="Unassembled WGS sequence"/>
</dbReference>
<keyword evidence="1" id="KW-0812">Transmembrane</keyword>
<evidence type="ECO:0000313" key="3">
    <source>
        <dbReference type="Proteomes" id="UP000297245"/>
    </source>
</evidence>
<protein>
    <submittedName>
        <fullName evidence="2">Uncharacterized protein</fullName>
    </submittedName>
</protein>
<proteinExistence type="predicted"/>
<name>A0A4S8MG32_DENBC</name>
<evidence type="ECO:0000256" key="1">
    <source>
        <dbReference type="SAM" id="Phobius"/>
    </source>
</evidence>
<dbReference type="AlphaFoldDB" id="A0A4S8MG32"/>
<reference evidence="2 3" key="1">
    <citation type="journal article" date="2019" name="Nat. Ecol. Evol.">
        <title>Megaphylogeny resolves global patterns of mushroom evolution.</title>
        <authorList>
            <person name="Varga T."/>
            <person name="Krizsan K."/>
            <person name="Foldi C."/>
            <person name="Dima B."/>
            <person name="Sanchez-Garcia M."/>
            <person name="Sanchez-Ramirez S."/>
            <person name="Szollosi G.J."/>
            <person name="Szarkandi J.G."/>
            <person name="Papp V."/>
            <person name="Albert L."/>
            <person name="Andreopoulos W."/>
            <person name="Angelini C."/>
            <person name="Antonin V."/>
            <person name="Barry K.W."/>
            <person name="Bougher N.L."/>
            <person name="Buchanan P."/>
            <person name="Buyck B."/>
            <person name="Bense V."/>
            <person name="Catcheside P."/>
            <person name="Chovatia M."/>
            <person name="Cooper J."/>
            <person name="Damon W."/>
            <person name="Desjardin D."/>
            <person name="Finy P."/>
            <person name="Geml J."/>
            <person name="Haridas S."/>
            <person name="Hughes K."/>
            <person name="Justo A."/>
            <person name="Karasinski D."/>
            <person name="Kautmanova I."/>
            <person name="Kiss B."/>
            <person name="Kocsube S."/>
            <person name="Kotiranta H."/>
            <person name="LaButti K.M."/>
            <person name="Lechner B.E."/>
            <person name="Liimatainen K."/>
            <person name="Lipzen A."/>
            <person name="Lukacs Z."/>
            <person name="Mihaltcheva S."/>
            <person name="Morgado L.N."/>
            <person name="Niskanen T."/>
            <person name="Noordeloos M.E."/>
            <person name="Ohm R.A."/>
            <person name="Ortiz-Santana B."/>
            <person name="Ovrebo C."/>
            <person name="Racz N."/>
            <person name="Riley R."/>
            <person name="Savchenko A."/>
            <person name="Shiryaev A."/>
            <person name="Soop K."/>
            <person name="Spirin V."/>
            <person name="Szebenyi C."/>
            <person name="Tomsovsky M."/>
            <person name="Tulloss R.E."/>
            <person name="Uehling J."/>
            <person name="Grigoriev I.V."/>
            <person name="Vagvolgyi C."/>
            <person name="Papp T."/>
            <person name="Martin F.M."/>
            <person name="Miettinen O."/>
            <person name="Hibbett D.S."/>
            <person name="Nagy L.G."/>
        </authorList>
    </citation>
    <scope>NUCLEOTIDE SEQUENCE [LARGE SCALE GENOMIC DNA]</scope>
    <source>
        <strain evidence="2 3">CBS 962.96</strain>
    </source>
</reference>
<keyword evidence="3" id="KW-1185">Reference proteome</keyword>
<dbReference type="EMBL" id="ML179087">
    <property type="protein sequence ID" value="THV01587.1"/>
    <property type="molecule type" value="Genomic_DNA"/>
</dbReference>
<evidence type="ECO:0000313" key="2">
    <source>
        <dbReference type="EMBL" id="THV01587.1"/>
    </source>
</evidence>
<sequence length="179" mass="19582">MAKHGFTSSKPRLLRGHDAICPPYSDDFGRVVPRCRSRNGMTRFLRIVEPANPMVCLARPRAKTHDGDHDLNEMSKLVRPSHSPTGTIAFQAYYAIMSELVAIYPILIILVVAHENNKPESVNDMSLSQSIRFASVQASNSEVHPSESGGESQLAFPAASINNSVGVEGDEIEVVPRLS</sequence>
<keyword evidence="1" id="KW-1133">Transmembrane helix</keyword>
<accession>A0A4S8MG32</accession>
<feature type="transmembrane region" description="Helical" evidence="1">
    <location>
        <begin position="92"/>
        <end position="113"/>
    </location>
</feature>
<organism evidence="2 3">
    <name type="scientific">Dendrothele bispora (strain CBS 962.96)</name>
    <dbReference type="NCBI Taxonomy" id="1314807"/>
    <lineage>
        <taxon>Eukaryota</taxon>
        <taxon>Fungi</taxon>
        <taxon>Dikarya</taxon>
        <taxon>Basidiomycota</taxon>
        <taxon>Agaricomycotina</taxon>
        <taxon>Agaricomycetes</taxon>
        <taxon>Agaricomycetidae</taxon>
        <taxon>Agaricales</taxon>
        <taxon>Agaricales incertae sedis</taxon>
        <taxon>Dendrothele</taxon>
    </lineage>
</organism>